<evidence type="ECO:0000256" key="2">
    <source>
        <dbReference type="ARBA" id="ARBA00023002"/>
    </source>
</evidence>
<evidence type="ECO:0000256" key="1">
    <source>
        <dbReference type="ARBA" id="ARBA00005854"/>
    </source>
</evidence>
<proteinExistence type="inferred from homology"/>
<dbReference type="Pfam" id="PF00389">
    <property type="entry name" value="2-Hacid_dh"/>
    <property type="match status" value="1"/>
</dbReference>
<sequence>MKILANDGMAQEGIDLLEKEGFEVKTTHVAHEQLANYINKNKITGLLVRSATKVDKKIIDVCPDLKLIGRGGVGMDNIDVAHAESKGIIVFNTPEASSESVAELVFAHLLNGVRFLHDANRHMPLEGDSQFKQLKKSYAAGVELRGKTLGVIGFGRIGQATARMALALGMEVLFTDHTTKKATVSIPFFDGRSIDFELQSKDVKEVLSQSDFVSLHVPSQENYVIGKKELGLMKPGAGIINTSRGGVLDEVALVEALDNGHLAFAGLDVFESEPKPEIQILMNPKISLSPHIGGSTIEAQQRIGLELAQKVINSLK</sequence>
<dbReference type="SUPFAM" id="SSF52283">
    <property type="entry name" value="Formate/glycerate dehydrogenase catalytic domain-like"/>
    <property type="match status" value="1"/>
</dbReference>
<dbReference type="InterPro" id="IPR036291">
    <property type="entry name" value="NAD(P)-bd_dom_sf"/>
</dbReference>
<dbReference type="EMBL" id="CP157804">
    <property type="protein sequence ID" value="XBQ24970.1"/>
    <property type="molecule type" value="Genomic_DNA"/>
</dbReference>
<dbReference type="KEGG" id="fld:ABNE31_11025"/>
<dbReference type="InterPro" id="IPR029752">
    <property type="entry name" value="D-isomer_DH_CS1"/>
</dbReference>
<dbReference type="InterPro" id="IPR050418">
    <property type="entry name" value="D-iso_2-hydroxyacid_DH_PdxB"/>
</dbReference>
<dbReference type="SUPFAM" id="SSF51735">
    <property type="entry name" value="NAD(P)-binding Rossmann-fold domains"/>
    <property type="match status" value="1"/>
</dbReference>
<dbReference type="GO" id="GO:0016616">
    <property type="term" value="F:oxidoreductase activity, acting on the CH-OH group of donors, NAD or NADP as acceptor"/>
    <property type="evidence" value="ECO:0007669"/>
    <property type="project" value="InterPro"/>
</dbReference>
<evidence type="ECO:0000256" key="4">
    <source>
        <dbReference type="RuleBase" id="RU003719"/>
    </source>
</evidence>
<name>A0AAU7N330_9FLAO</name>
<feature type="domain" description="D-isomer specific 2-hydroxyacid dehydrogenase NAD-binding" evidence="6">
    <location>
        <begin position="107"/>
        <end position="293"/>
    </location>
</feature>
<evidence type="ECO:0000259" key="5">
    <source>
        <dbReference type="Pfam" id="PF00389"/>
    </source>
</evidence>
<dbReference type="AlphaFoldDB" id="A0AAU7N330"/>
<reference evidence="7" key="1">
    <citation type="submission" date="2024-05" db="EMBL/GenBank/DDBJ databases">
        <title>Draft Genome Sequences of Flagellimonas sp. MMG031 and Marinobacter sp. MMG032 Isolated from the dinoflagellate Symbiodinium pilosum.</title>
        <authorList>
            <person name="Shikuma N.J."/>
            <person name="Farrell M.V."/>
        </authorList>
    </citation>
    <scope>NUCLEOTIDE SEQUENCE</scope>
    <source>
        <strain evidence="7">MMG031</strain>
    </source>
</reference>
<organism evidence="7">
    <name type="scientific">Flagellimonas sp. MMG031</name>
    <dbReference type="NCBI Taxonomy" id="3158549"/>
    <lineage>
        <taxon>Bacteria</taxon>
        <taxon>Pseudomonadati</taxon>
        <taxon>Bacteroidota</taxon>
        <taxon>Flavobacteriia</taxon>
        <taxon>Flavobacteriales</taxon>
        <taxon>Flavobacteriaceae</taxon>
        <taxon>Flagellimonas</taxon>
    </lineage>
</organism>
<dbReference type="RefSeq" id="WP_349353046.1">
    <property type="nucleotide sequence ID" value="NZ_CP157804.1"/>
</dbReference>
<evidence type="ECO:0000313" key="7">
    <source>
        <dbReference type="EMBL" id="XBQ24970.1"/>
    </source>
</evidence>
<dbReference type="InterPro" id="IPR006140">
    <property type="entry name" value="D-isomer_DH_NAD-bd"/>
</dbReference>
<dbReference type="PANTHER" id="PTHR43761:SF1">
    <property type="entry name" value="D-ISOMER SPECIFIC 2-HYDROXYACID DEHYDROGENASE CATALYTIC DOMAIN-CONTAINING PROTEIN-RELATED"/>
    <property type="match status" value="1"/>
</dbReference>
<gene>
    <name evidence="7" type="ORF">ABNE31_11025</name>
</gene>
<dbReference type="GO" id="GO:0051287">
    <property type="term" value="F:NAD binding"/>
    <property type="evidence" value="ECO:0007669"/>
    <property type="project" value="InterPro"/>
</dbReference>
<evidence type="ECO:0000256" key="3">
    <source>
        <dbReference type="ARBA" id="ARBA00023027"/>
    </source>
</evidence>
<keyword evidence="3" id="KW-0520">NAD</keyword>
<dbReference type="Gene3D" id="3.40.50.720">
    <property type="entry name" value="NAD(P)-binding Rossmann-like Domain"/>
    <property type="match status" value="2"/>
</dbReference>
<evidence type="ECO:0000259" key="6">
    <source>
        <dbReference type="Pfam" id="PF02826"/>
    </source>
</evidence>
<dbReference type="InterPro" id="IPR006139">
    <property type="entry name" value="D-isomer_2_OHA_DH_cat_dom"/>
</dbReference>
<dbReference type="Pfam" id="PF02826">
    <property type="entry name" value="2-Hacid_dh_C"/>
    <property type="match status" value="1"/>
</dbReference>
<accession>A0AAU7N330</accession>
<dbReference type="PANTHER" id="PTHR43761">
    <property type="entry name" value="D-ISOMER SPECIFIC 2-HYDROXYACID DEHYDROGENASE FAMILY PROTEIN (AFU_ORTHOLOGUE AFUA_1G13630)"/>
    <property type="match status" value="1"/>
</dbReference>
<dbReference type="PROSITE" id="PS00065">
    <property type="entry name" value="D_2_HYDROXYACID_DH_1"/>
    <property type="match status" value="1"/>
</dbReference>
<dbReference type="CDD" id="cd05303">
    <property type="entry name" value="PGDH_2"/>
    <property type="match status" value="1"/>
</dbReference>
<keyword evidence="2 4" id="KW-0560">Oxidoreductase</keyword>
<comment type="similarity">
    <text evidence="1 4">Belongs to the D-isomer specific 2-hydroxyacid dehydrogenase family.</text>
</comment>
<feature type="domain" description="D-isomer specific 2-hydroxyacid dehydrogenase catalytic" evidence="5">
    <location>
        <begin position="7"/>
        <end position="315"/>
    </location>
</feature>
<protein>
    <submittedName>
        <fullName evidence="7">D-2-hydroxyacid dehydrogenase</fullName>
    </submittedName>
</protein>